<evidence type="ECO:0000256" key="1">
    <source>
        <dbReference type="SAM" id="SignalP"/>
    </source>
</evidence>
<organism evidence="2 3">
    <name type="scientific">Macrophomina phaseolina</name>
    <dbReference type="NCBI Taxonomy" id="35725"/>
    <lineage>
        <taxon>Eukaryota</taxon>
        <taxon>Fungi</taxon>
        <taxon>Dikarya</taxon>
        <taxon>Ascomycota</taxon>
        <taxon>Pezizomycotina</taxon>
        <taxon>Dothideomycetes</taxon>
        <taxon>Dothideomycetes incertae sedis</taxon>
        <taxon>Botryosphaeriales</taxon>
        <taxon>Botryosphaeriaceae</taxon>
        <taxon>Macrophomina</taxon>
    </lineage>
</organism>
<proteinExistence type="predicted"/>
<feature type="signal peptide" evidence="1">
    <location>
        <begin position="1"/>
        <end position="29"/>
    </location>
</feature>
<sequence length="185" mass="19316">MLIFRLDALLLYAAALLCALSIIAAPSVARPHAADADTARFTILKSSRRGTKYWMSVHSGKTETFTNKTKRRNTYRNIEPRQASAIVAGVVIAVSWLADLIELGTTVSFTLGEITGTSVAVEAAAGSAGTVAGVTFGVVEAITEVTYGIASRSVISAVLKRAVQSNNGANIAAYVSTAAQALAVR</sequence>
<evidence type="ECO:0000313" key="2">
    <source>
        <dbReference type="EMBL" id="KAH7043835.1"/>
    </source>
</evidence>
<name>A0ABQ8G3J0_9PEZI</name>
<comment type="caution">
    <text evidence="2">The sequence shown here is derived from an EMBL/GenBank/DDBJ whole genome shotgun (WGS) entry which is preliminary data.</text>
</comment>
<reference evidence="2 3" key="1">
    <citation type="journal article" date="2021" name="Nat. Commun.">
        <title>Genetic determinants of endophytism in the Arabidopsis root mycobiome.</title>
        <authorList>
            <person name="Mesny F."/>
            <person name="Miyauchi S."/>
            <person name="Thiergart T."/>
            <person name="Pickel B."/>
            <person name="Atanasova L."/>
            <person name="Karlsson M."/>
            <person name="Huettel B."/>
            <person name="Barry K.W."/>
            <person name="Haridas S."/>
            <person name="Chen C."/>
            <person name="Bauer D."/>
            <person name="Andreopoulos W."/>
            <person name="Pangilinan J."/>
            <person name="LaButti K."/>
            <person name="Riley R."/>
            <person name="Lipzen A."/>
            <person name="Clum A."/>
            <person name="Drula E."/>
            <person name="Henrissat B."/>
            <person name="Kohler A."/>
            <person name="Grigoriev I.V."/>
            <person name="Martin F.M."/>
            <person name="Hacquard S."/>
        </authorList>
    </citation>
    <scope>NUCLEOTIDE SEQUENCE [LARGE SCALE GENOMIC DNA]</scope>
    <source>
        <strain evidence="2 3">MPI-SDFR-AT-0080</strain>
    </source>
</reference>
<keyword evidence="1" id="KW-0732">Signal</keyword>
<dbReference type="Proteomes" id="UP000774617">
    <property type="component" value="Unassembled WGS sequence"/>
</dbReference>
<feature type="chain" id="PRO_5045716153" evidence="1">
    <location>
        <begin position="30"/>
        <end position="185"/>
    </location>
</feature>
<gene>
    <name evidence="2" type="ORF">B0J12DRAFT_701882</name>
</gene>
<evidence type="ECO:0000313" key="3">
    <source>
        <dbReference type="Proteomes" id="UP000774617"/>
    </source>
</evidence>
<accession>A0ABQ8G3J0</accession>
<protein>
    <submittedName>
        <fullName evidence="2">Uncharacterized protein</fullName>
    </submittedName>
</protein>
<keyword evidence="3" id="KW-1185">Reference proteome</keyword>
<dbReference type="EMBL" id="JAGTJR010000022">
    <property type="protein sequence ID" value="KAH7043835.1"/>
    <property type="molecule type" value="Genomic_DNA"/>
</dbReference>